<keyword evidence="3" id="KW-1185">Reference proteome</keyword>
<comment type="caution">
    <text evidence="2">The sequence shown here is derived from an EMBL/GenBank/DDBJ whole genome shotgun (WGS) entry which is preliminary data.</text>
</comment>
<keyword evidence="1" id="KW-1133">Transmembrane helix</keyword>
<keyword evidence="1" id="KW-0812">Transmembrane</keyword>
<keyword evidence="1" id="KW-0472">Membrane</keyword>
<feature type="transmembrane region" description="Helical" evidence="1">
    <location>
        <begin position="130"/>
        <end position="153"/>
    </location>
</feature>
<organism evidence="2 3">
    <name type="scientific">Tegillarca granosa</name>
    <name type="common">Malaysian cockle</name>
    <name type="synonym">Anadara granosa</name>
    <dbReference type="NCBI Taxonomy" id="220873"/>
    <lineage>
        <taxon>Eukaryota</taxon>
        <taxon>Metazoa</taxon>
        <taxon>Spiralia</taxon>
        <taxon>Lophotrochozoa</taxon>
        <taxon>Mollusca</taxon>
        <taxon>Bivalvia</taxon>
        <taxon>Autobranchia</taxon>
        <taxon>Pteriomorphia</taxon>
        <taxon>Arcoida</taxon>
        <taxon>Arcoidea</taxon>
        <taxon>Arcidae</taxon>
        <taxon>Tegillarca</taxon>
    </lineage>
</organism>
<sequence length="165" mass="19253">MVLPISSSVMCLKLIKSFMLEDSVFENQKRAGPVLKLFCNIALLHTSDRIYVECYLVLRLRYIIYGLHLASIELSVSYHYHNYKDDIACDMKCLKENIAISLFLCLSCPFIYPTLVIKSSQEMQCCNRKYFYFGIMVGIKIVICLTMAANMDFERIKIKKRKIYQ</sequence>
<accession>A0ABQ9E8V4</accession>
<gene>
    <name evidence="2" type="ORF">KUTeg_022358</name>
</gene>
<name>A0ABQ9E8V4_TEGGR</name>
<dbReference type="Proteomes" id="UP001217089">
    <property type="component" value="Unassembled WGS sequence"/>
</dbReference>
<evidence type="ECO:0000256" key="1">
    <source>
        <dbReference type="SAM" id="Phobius"/>
    </source>
</evidence>
<evidence type="ECO:0000313" key="2">
    <source>
        <dbReference type="EMBL" id="KAJ8300839.1"/>
    </source>
</evidence>
<protein>
    <submittedName>
        <fullName evidence="2">Uncharacterized protein</fullName>
    </submittedName>
</protein>
<feature type="transmembrane region" description="Helical" evidence="1">
    <location>
        <begin position="98"/>
        <end position="118"/>
    </location>
</feature>
<dbReference type="EMBL" id="JARBDR010000919">
    <property type="protein sequence ID" value="KAJ8300839.1"/>
    <property type="molecule type" value="Genomic_DNA"/>
</dbReference>
<proteinExistence type="predicted"/>
<reference evidence="2 3" key="1">
    <citation type="submission" date="2022-12" db="EMBL/GenBank/DDBJ databases">
        <title>Chromosome-level genome of Tegillarca granosa.</title>
        <authorList>
            <person name="Kim J."/>
        </authorList>
    </citation>
    <scope>NUCLEOTIDE SEQUENCE [LARGE SCALE GENOMIC DNA]</scope>
    <source>
        <strain evidence="2">Teg-2019</strain>
        <tissue evidence="2">Adductor muscle</tissue>
    </source>
</reference>
<evidence type="ECO:0000313" key="3">
    <source>
        <dbReference type="Proteomes" id="UP001217089"/>
    </source>
</evidence>